<accession>A0ABT1A2R1</accession>
<dbReference type="RefSeq" id="WP_252440813.1">
    <property type="nucleotide sequence ID" value="NZ_JAGSOV010000040.1"/>
</dbReference>
<keyword evidence="3" id="KW-1185">Reference proteome</keyword>
<reference evidence="2" key="1">
    <citation type="submission" date="2021-04" db="EMBL/GenBank/DDBJ databases">
        <title>Pseudonocardia sp. nov., isolated from sandy soil of mangrove forest.</title>
        <authorList>
            <person name="Zan Z."/>
            <person name="Huang R."/>
            <person name="Liu W."/>
        </authorList>
    </citation>
    <scope>NUCLEOTIDE SEQUENCE</scope>
    <source>
        <strain evidence="2">S2-4</strain>
    </source>
</reference>
<evidence type="ECO:0000313" key="3">
    <source>
        <dbReference type="Proteomes" id="UP001165283"/>
    </source>
</evidence>
<dbReference type="Pfam" id="PF12840">
    <property type="entry name" value="HTH_20"/>
    <property type="match status" value="1"/>
</dbReference>
<dbReference type="Gene3D" id="1.10.10.10">
    <property type="entry name" value="Winged helix-like DNA-binding domain superfamily/Winged helix DNA-binding domain"/>
    <property type="match status" value="1"/>
</dbReference>
<comment type="caution">
    <text evidence="2">The sequence shown here is derived from an EMBL/GenBank/DDBJ whole genome shotgun (WGS) entry which is preliminary data.</text>
</comment>
<dbReference type="PRINTS" id="PR00778">
    <property type="entry name" value="HTHARSR"/>
</dbReference>
<sequence length="112" mass="12930">MRDDDAVFNALADGSRRELLDRLYARDGQTLRELTAGLQMSRQAVSRHLGVLEGAELVVTRRSGREKFHFLNPVPIQLIHDRWIDKYTERPVTALVDLKTELEQRHDLIDPP</sequence>
<gene>
    <name evidence="2" type="ORF">KDL28_19670</name>
</gene>
<organism evidence="2 3">
    <name type="scientific">Pseudonocardia humida</name>
    <dbReference type="NCBI Taxonomy" id="2800819"/>
    <lineage>
        <taxon>Bacteria</taxon>
        <taxon>Bacillati</taxon>
        <taxon>Actinomycetota</taxon>
        <taxon>Actinomycetes</taxon>
        <taxon>Pseudonocardiales</taxon>
        <taxon>Pseudonocardiaceae</taxon>
        <taxon>Pseudonocardia</taxon>
    </lineage>
</organism>
<dbReference type="EMBL" id="JAGSOV010000040">
    <property type="protein sequence ID" value="MCO1657280.1"/>
    <property type="molecule type" value="Genomic_DNA"/>
</dbReference>
<protein>
    <submittedName>
        <fullName evidence="2">Helix-turn-helix transcriptional regulator</fullName>
    </submittedName>
</protein>
<dbReference type="PROSITE" id="PS50987">
    <property type="entry name" value="HTH_ARSR_2"/>
    <property type="match status" value="1"/>
</dbReference>
<dbReference type="Proteomes" id="UP001165283">
    <property type="component" value="Unassembled WGS sequence"/>
</dbReference>
<evidence type="ECO:0000259" key="1">
    <source>
        <dbReference type="PROSITE" id="PS50987"/>
    </source>
</evidence>
<dbReference type="NCBIfam" id="NF033788">
    <property type="entry name" value="HTH_metalloreg"/>
    <property type="match status" value="1"/>
</dbReference>
<dbReference type="SMART" id="SM00418">
    <property type="entry name" value="HTH_ARSR"/>
    <property type="match status" value="1"/>
</dbReference>
<dbReference type="InterPro" id="IPR036390">
    <property type="entry name" value="WH_DNA-bd_sf"/>
</dbReference>
<feature type="domain" description="HTH arsR-type" evidence="1">
    <location>
        <begin position="1"/>
        <end position="91"/>
    </location>
</feature>
<dbReference type="PANTHER" id="PTHR38600">
    <property type="entry name" value="TRANSCRIPTIONAL REGULATORY PROTEIN"/>
    <property type="match status" value="1"/>
</dbReference>
<dbReference type="CDD" id="cd00090">
    <property type="entry name" value="HTH_ARSR"/>
    <property type="match status" value="1"/>
</dbReference>
<dbReference type="InterPro" id="IPR011991">
    <property type="entry name" value="ArsR-like_HTH"/>
</dbReference>
<proteinExistence type="predicted"/>
<dbReference type="SUPFAM" id="SSF46785">
    <property type="entry name" value="Winged helix' DNA-binding domain"/>
    <property type="match status" value="1"/>
</dbReference>
<dbReference type="PANTHER" id="PTHR38600:SF1">
    <property type="entry name" value="TRANSCRIPTIONAL REGULATORY PROTEIN"/>
    <property type="match status" value="1"/>
</dbReference>
<evidence type="ECO:0000313" key="2">
    <source>
        <dbReference type="EMBL" id="MCO1657280.1"/>
    </source>
</evidence>
<name>A0ABT1A2R1_9PSEU</name>
<dbReference type="InterPro" id="IPR001845">
    <property type="entry name" value="HTH_ArsR_DNA-bd_dom"/>
</dbReference>
<dbReference type="InterPro" id="IPR036388">
    <property type="entry name" value="WH-like_DNA-bd_sf"/>
</dbReference>